<feature type="region of interest" description="Disordered" evidence="1">
    <location>
        <begin position="209"/>
        <end position="250"/>
    </location>
</feature>
<dbReference type="EMBL" id="PVTI01000014">
    <property type="protein sequence ID" value="PRY57978.1"/>
    <property type="molecule type" value="Genomic_DNA"/>
</dbReference>
<evidence type="ECO:0000256" key="1">
    <source>
        <dbReference type="SAM" id="MobiDB-lite"/>
    </source>
</evidence>
<keyword evidence="4" id="KW-1185">Reference proteome</keyword>
<dbReference type="RefSeq" id="WP_106297713.1">
    <property type="nucleotide sequence ID" value="NZ_PVTI01000014.1"/>
</dbReference>
<feature type="compositionally biased region" description="Basic and acidic residues" evidence="1">
    <location>
        <begin position="209"/>
        <end position="219"/>
    </location>
</feature>
<evidence type="ECO:0000313" key="4">
    <source>
        <dbReference type="Proteomes" id="UP000237822"/>
    </source>
</evidence>
<reference evidence="3 4" key="1">
    <citation type="submission" date="2018-03" db="EMBL/GenBank/DDBJ databases">
        <title>Genomic Encyclopedia of Archaeal and Bacterial Type Strains, Phase II (KMG-II): from individual species to whole genera.</title>
        <authorList>
            <person name="Goeker M."/>
        </authorList>
    </citation>
    <scope>NUCLEOTIDE SEQUENCE [LARGE SCALE GENOMIC DNA]</scope>
    <source>
        <strain evidence="3 4">ATCC BAA-1496</strain>
    </source>
</reference>
<gene>
    <name evidence="3" type="ORF">BCF74_1147</name>
</gene>
<protein>
    <submittedName>
        <fullName evidence="3">Uncharacterized protein</fullName>
    </submittedName>
</protein>
<dbReference type="AlphaFoldDB" id="A0A2T0UJE1"/>
<feature type="transmembrane region" description="Helical" evidence="2">
    <location>
        <begin position="114"/>
        <end position="138"/>
    </location>
</feature>
<name>A0A2T0UJE1_9MICO</name>
<accession>A0A2T0UJE1</accession>
<dbReference type="OrthoDB" id="4870029at2"/>
<keyword evidence="2" id="KW-1133">Transmembrane helix</keyword>
<feature type="compositionally biased region" description="Polar residues" evidence="1">
    <location>
        <begin position="220"/>
        <end position="242"/>
    </location>
</feature>
<dbReference type="Proteomes" id="UP000237822">
    <property type="component" value="Unassembled WGS sequence"/>
</dbReference>
<sequence length="250" mass="27742">MAVQGFELTRSGYTHRLEVAEKGISREYVWTVDGVEVARRTTKDDRVKITPQRDSRATPAHPGARGRIEVRAGLLGVTRATRIVDAVEIDMVPDPGTKAARREERIRARPRTHIVLHTTAALAKVLIPVLLASLALSWTPDIDLPTVPTPSVDLPDLPSIPWPDWDLPDIPWPNLPEWLKTIVEVVSKFVVPVALACLIAMREVRRRREQDARRAEASRTGRSTQGESRPSGQVQSGRTQVSDDGPTDVQ</sequence>
<comment type="caution">
    <text evidence="3">The sequence shown here is derived from an EMBL/GenBank/DDBJ whole genome shotgun (WGS) entry which is preliminary data.</text>
</comment>
<keyword evidence="2" id="KW-0812">Transmembrane</keyword>
<proteinExistence type="predicted"/>
<keyword evidence="2" id="KW-0472">Membrane</keyword>
<organism evidence="3 4">
    <name type="scientific">Knoellia remsis</name>
    <dbReference type="NCBI Taxonomy" id="407159"/>
    <lineage>
        <taxon>Bacteria</taxon>
        <taxon>Bacillati</taxon>
        <taxon>Actinomycetota</taxon>
        <taxon>Actinomycetes</taxon>
        <taxon>Micrococcales</taxon>
        <taxon>Intrasporangiaceae</taxon>
        <taxon>Knoellia</taxon>
    </lineage>
</organism>
<evidence type="ECO:0000313" key="3">
    <source>
        <dbReference type="EMBL" id="PRY57978.1"/>
    </source>
</evidence>
<feature type="transmembrane region" description="Helical" evidence="2">
    <location>
        <begin position="181"/>
        <end position="201"/>
    </location>
</feature>
<evidence type="ECO:0000256" key="2">
    <source>
        <dbReference type="SAM" id="Phobius"/>
    </source>
</evidence>